<proteinExistence type="predicted"/>
<sequence length="87" mass="10182">MVIKSILISILVAFALPDTFETAKFLNEEDKKLCRVRAEINQRYNGKPDFDWKDVKKALADFKLETKSHWSSSKPRQTQSKSYEESR</sequence>
<accession>A0AAI8VSS3</accession>
<evidence type="ECO:0000313" key="3">
    <source>
        <dbReference type="EMBL" id="CAJ2509973.1"/>
    </source>
</evidence>
<dbReference type="EMBL" id="CAUWAG010000013">
    <property type="protein sequence ID" value="CAJ2509973.1"/>
    <property type="molecule type" value="Genomic_DNA"/>
</dbReference>
<evidence type="ECO:0000256" key="2">
    <source>
        <dbReference type="SAM" id="SignalP"/>
    </source>
</evidence>
<evidence type="ECO:0000313" key="4">
    <source>
        <dbReference type="Proteomes" id="UP001295740"/>
    </source>
</evidence>
<gene>
    <name evidence="3" type="ORF">KHLLAP_LOCUS10441</name>
</gene>
<feature type="compositionally biased region" description="Polar residues" evidence="1">
    <location>
        <begin position="69"/>
        <end position="81"/>
    </location>
</feature>
<protein>
    <submittedName>
        <fullName evidence="3">Uu.00g058730.m01.CDS01</fullName>
    </submittedName>
</protein>
<organism evidence="3 4">
    <name type="scientific">Anthostomella pinea</name>
    <dbReference type="NCBI Taxonomy" id="933095"/>
    <lineage>
        <taxon>Eukaryota</taxon>
        <taxon>Fungi</taxon>
        <taxon>Dikarya</taxon>
        <taxon>Ascomycota</taxon>
        <taxon>Pezizomycotina</taxon>
        <taxon>Sordariomycetes</taxon>
        <taxon>Xylariomycetidae</taxon>
        <taxon>Xylariales</taxon>
        <taxon>Xylariaceae</taxon>
        <taxon>Anthostomella</taxon>
    </lineage>
</organism>
<reference evidence="3" key="1">
    <citation type="submission" date="2023-10" db="EMBL/GenBank/DDBJ databases">
        <authorList>
            <person name="Hackl T."/>
        </authorList>
    </citation>
    <scope>NUCLEOTIDE SEQUENCE</scope>
</reference>
<feature type="region of interest" description="Disordered" evidence="1">
    <location>
        <begin position="66"/>
        <end position="87"/>
    </location>
</feature>
<feature type="signal peptide" evidence="2">
    <location>
        <begin position="1"/>
        <end position="17"/>
    </location>
</feature>
<evidence type="ECO:0000256" key="1">
    <source>
        <dbReference type="SAM" id="MobiDB-lite"/>
    </source>
</evidence>
<name>A0AAI8VSS3_9PEZI</name>
<dbReference type="AlphaFoldDB" id="A0AAI8VSS3"/>
<keyword evidence="4" id="KW-1185">Reference proteome</keyword>
<feature type="chain" id="PRO_5042595920" evidence="2">
    <location>
        <begin position="18"/>
        <end position="87"/>
    </location>
</feature>
<keyword evidence="2" id="KW-0732">Signal</keyword>
<comment type="caution">
    <text evidence="3">The sequence shown here is derived from an EMBL/GenBank/DDBJ whole genome shotgun (WGS) entry which is preliminary data.</text>
</comment>
<dbReference type="Proteomes" id="UP001295740">
    <property type="component" value="Unassembled WGS sequence"/>
</dbReference>